<keyword evidence="3 6" id="KW-0812">Transmembrane</keyword>
<dbReference type="Pfam" id="PF04138">
    <property type="entry name" value="GtrA_DPMS_TM"/>
    <property type="match status" value="1"/>
</dbReference>
<evidence type="ECO:0000256" key="2">
    <source>
        <dbReference type="ARBA" id="ARBA00009399"/>
    </source>
</evidence>
<keyword evidence="5 6" id="KW-0472">Membrane</keyword>
<protein>
    <submittedName>
        <fullName evidence="8">Putative flippase GtrA (Transmembrane translocase of bactoprenol-linked glucose)</fullName>
    </submittedName>
</protein>
<reference evidence="8 9" key="1">
    <citation type="submission" date="2016-10" db="EMBL/GenBank/DDBJ databases">
        <authorList>
            <person name="de Groot N.N."/>
        </authorList>
    </citation>
    <scope>NUCLEOTIDE SEQUENCE [LARGE SCALE GENOMIC DNA]</scope>
    <source>
        <strain>J11</strain>
        <strain evidence="9">PG 39</strain>
    </source>
</reference>
<feature type="transmembrane region" description="Helical" evidence="6">
    <location>
        <begin position="37"/>
        <end position="56"/>
    </location>
</feature>
<dbReference type="PANTHER" id="PTHR38459">
    <property type="entry name" value="PROPHAGE BACTOPRENOL-LINKED GLUCOSE TRANSLOCASE HOMOLOG"/>
    <property type="match status" value="1"/>
</dbReference>
<dbReference type="STRING" id="185761.SAMN05660282_01668"/>
<keyword evidence="4 6" id="KW-1133">Transmembrane helix</keyword>
<dbReference type="EMBL" id="FOPJ01000010">
    <property type="protein sequence ID" value="SFG69603.1"/>
    <property type="molecule type" value="Genomic_DNA"/>
</dbReference>
<organism evidence="8 9">
    <name type="scientific">Corynebacterium spheniscorum</name>
    <dbReference type="NCBI Taxonomy" id="185761"/>
    <lineage>
        <taxon>Bacteria</taxon>
        <taxon>Bacillati</taxon>
        <taxon>Actinomycetota</taxon>
        <taxon>Actinomycetes</taxon>
        <taxon>Mycobacteriales</taxon>
        <taxon>Corynebacteriaceae</taxon>
        <taxon>Corynebacterium</taxon>
    </lineage>
</organism>
<dbReference type="InterPro" id="IPR007267">
    <property type="entry name" value="GtrA_DPMS_TM"/>
</dbReference>
<feature type="transmembrane region" description="Helical" evidence="6">
    <location>
        <begin position="94"/>
        <end position="114"/>
    </location>
</feature>
<accession>A0A1I2TXU5</accession>
<comment type="similarity">
    <text evidence="2">Belongs to the GtrA family.</text>
</comment>
<evidence type="ECO:0000256" key="6">
    <source>
        <dbReference type="SAM" id="Phobius"/>
    </source>
</evidence>
<dbReference type="PANTHER" id="PTHR38459:SF1">
    <property type="entry name" value="PROPHAGE BACTOPRENOL-LINKED GLUCOSE TRANSLOCASE HOMOLOG"/>
    <property type="match status" value="1"/>
</dbReference>
<dbReference type="GO" id="GO:0000271">
    <property type="term" value="P:polysaccharide biosynthetic process"/>
    <property type="evidence" value="ECO:0007669"/>
    <property type="project" value="InterPro"/>
</dbReference>
<dbReference type="OrthoDB" id="3828151at2"/>
<comment type="subcellular location">
    <subcellularLocation>
        <location evidence="1">Membrane</location>
        <topology evidence="1">Multi-pass membrane protein</topology>
    </subcellularLocation>
</comment>
<evidence type="ECO:0000256" key="1">
    <source>
        <dbReference type="ARBA" id="ARBA00004141"/>
    </source>
</evidence>
<evidence type="ECO:0000256" key="4">
    <source>
        <dbReference type="ARBA" id="ARBA00022989"/>
    </source>
</evidence>
<evidence type="ECO:0000313" key="9">
    <source>
        <dbReference type="Proteomes" id="UP000199065"/>
    </source>
</evidence>
<gene>
    <name evidence="8" type="ORF">SAMN05660282_01668</name>
</gene>
<dbReference type="AlphaFoldDB" id="A0A1I2TXU5"/>
<dbReference type="InterPro" id="IPR051401">
    <property type="entry name" value="GtrA_CellWall_Glycosyl"/>
</dbReference>
<evidence type="ECO:0000256" key="3">
    <source>
        <dbReference type="ARBA" id="ARBA00022692"/>
    </source>
</evidence>
<proteinExistence type="inferred from homology"/>
<dbReference type="GO" id="GO:0005886">
    <property type="term" value="C:plasma membrane"/>
    <property type="evidence" value="ECO:0007669"/>
    <property type="project" value="TreeGrafter"/>
</dbReference>
<feature type="transmembrane region" description="Helical" evidence="6">
    <location>
        <begin position="65"/>
        <end position="82"/>
    </location>
</feature>
<feature type="domain" description="GtrA/DPMS transmembrane" evidence="7">
    <location>
        <begin position="6"/>
        <end position="120"/>
    </location>
</feature>
<dbReference type="Proteomes" id="UP000199065">
    <property type="component" value="Unassembled WGS sequence"/>
</dbReference>
<evidence type="ECO:0000313" key="8">
    <source>
        <dbReference type="EMBL" id="SFG69603.1"/>
    </source>
</evidence>
<sequence>MEEIKRFFLIGIGGAIVDYGTRWVLLSLGVLPSLSRAGSYIAGSTFAYILNSKFTFNGNRSRREIIRASIVYSLCFTLAVIVDWACRSTYTGAYYLQISWVVSQGVATVVNFLLQKLWVFK</sequence>
<feature type="transmembrane region" description="Helical" evidence="6">
    <location>
        <begin position="7"/>
        <end position="25"/>
    </location>
</feature>
<evidence type="ECO:0000259" key="7">
    <source>
        <dbReference type="Pfam" id="PF04138"/>
    </source>
</evidence>
<name>A0A1I2TXU5_9CORY</name>
<evidence type="ECO:0000256" key="5">
    <source>
        <dbReference type="ARBA" id="ARBA00023136"/>
    </source>
</evidence>
<dbReference type="RefSeq" id="WP_092286312.1">
    <property type="nucleotide sequence ID" value="NZ_FOPJ01000010.1"/>
</dbReference>
<keyword evidence="9" id="KW-1185">Reference proteome</keyword>